<dbReference type="PANTHER" id="PTHR11548">
    <property type="entry name" value="THYMIDYLATE SYNTHASE 1"/>
    <property type="match status" value="1"/>
</dbReference>
<name>A0ABN7J061_9BASI</name>
<dbReference type="Gene3D" id="3.30.572.10">
    <property type="entry name" value="Thymidylate synthase/dCMP hydroxymethylase domain"/>
    <property type="match status" value="1"/>
</dbReference>
<evidence type="ECO:0000256" key="1">
    <source>
        <dbReference type="ARBA" id="ARBA00022603"/>
    </source>
</evidence>
<protein>
    <recommendedName>
        <fullName evidence="4">Thymidylate synthase/dCMP hydroxymethylase domain-containing protein</fullName>
    </recommendedName>
</protein>
<dbReference type="SUPFAM" id="SSF55831">
    <property type="entry name" value="Thymidylate synthase/dCMP hydroxymethylase"/>
    <property type="match status" value="1"/>
</dbReference>
<evidence type="ECO:0000259" key="4">
    <source>
        <dbReference type="Pfam" id="PF00303"/>
    </source>
</evidence>
<dbReference type="EMBL" id="CAJHJG010003640">
    <property type="protein sequence ID" value="CAD6933819.1"/>
    <property type="molecule type" value="Genomic_DNA"/>
</dbReference>
<gene>
    <name evidence="5" type="ORF">JKIAZH3_G5392</name>
</gene>
<evidence type="ECO:0000313" key="5">
    <source>
        <dbReference type="EMBL" id="CAD6933819.1"/>
    </source>
</evidence>
<dbReference type="PANTHER" id="PTHR11548:SF2">
    <property type="entry name" value="THYMIDYLATE SYNTHASE"/>
    <property type="match status" value="1"/>
</dbReference>
<proteinExistence type="predicted"/>
<keyword evidence="1" id="KW-0489">Methyltransferase</keyword>
<evidence type="ECO:0000256" key="2">
    <source>
        <dbReference type="ARBA" id="ARBA00022679"/>
    </source>
</evidence>
<evidence type="ECO:0000256" key="3">
    <source>
        <dbReference type="SAM" id="MobiDB-lite"/>
    </source>
</evidence>
<dbReference type="Pfam" id="PF00303">
    <property type="entry name" value="Thymidylat_synt"/>
    <property type="match status" value="1"/>
</dbReference>
<keyword evidence="2" id="KW-0808">Transferase</keyword>
<feature type="region of interest" description="Disordered" evidence="3">
    <location>
        <begin position="57"/>
        <end position="81"/>
    </location>
</feature>
<keyword evidence="6" id="KW-1185">Reference proteome</keyword>
<organism evidence="5 6">
    <name type="scientific">Tilletia caries</name>
    <name type="common">wheat bunt fungus</name>
    <dbReference type="NCBI Taxonomy" id="13290"/>
    <lineage>
        <taxon>Eukaryota</taxon>
        <taxon>Fungi</taxon>
        <taxon>Dikarya</taxon>
        <taxon>Basidiomycota</taxon>
        <taxon>Ustilaginomycotina</taxon>
        <taxon>Exobasidiomycetes</taxon>
        <taxon>Tilletiales</taxon>
        <taxon>Tilletiaceae</taxon>
        <taxon>Tilletia</taxon>
    </lineage>
</organism>
<dbReference type="InterPro" id="IPR023451">
    <property type="entry name" value="Thymidate_synth/dCMP_Mease_dom"/>
</dbReference>
<dbReference type="InterPro" id="IPR045097">
    <property type="entry name" value="Thymidate_synth/dCMP_Mease"/>
</dbReference>
<dbReference type="InterPro" id="IPR036926">
    <property type="entry name" value="Thymidate_synth/dCMP_Mease_sf"/>
</dbReference>
<feature type="domain" description="Thymidylate synthase/dCMP hydroxymethylase" evidence="4">
    <location>
        <begin position="1"/>
        <end position="55"/>
    </location>
</feature>
<accession>A0ABN7J061</accession>
<reference evidence="5" key="1">
    <citation type="submission" date="2020-10" db="EMBL/GenBank/DDBJ databases">
        <authorList>
            <person name="Sedaghatjoo S."/>
        </authorList>
    </citation>
    <scope>NUCLEOTIDE SEQUENCE</scope>
    <source>
        <strain evidence="5">AZH3</strain>
    </source>
</reference>
<evidence type="ECO:0000313" key="6">
    <source>
        <dbReference type="Proteomes" id="UP000836402"/>
    </source>
</evidence>
<dbReference type="Proteomes" id="UP000836402">
    <property type="component" value="Unassembled WGS sequence"/>
</dbReference>
<sequence length="81" mass="8872">MYQRSCDLGLGVPFNIASYALLTHMVAQVTNCEAGELVLSMGDAHVYRDHVEPLNSDQDAATISDGLETQPVPEYFQNPSE</sequence>
<comment type="caution">
    <text evidence="5">The sequence shown here is derived from an EMBL/GenBank/DDBJ whole genome shotgun (WGS) entry which is preliminary data.</text>
</comment>